<evidence type="ECO:0000313" key="2">
    <source>
        <dbReference type="Proteomes" id="UP000230779"/>
    </source>
</evidence>
<sequence>MLLIPQATPRPRSHGVTYLLTREKFRDILFLLINPGFLPIVRRRVNQTQSFIGHERAAEVQRGLSWAVVQVSLRDRHLQAEEQFSDEE</sequence>
<dbReference type="AlphaFoldDB" id="A0A2M7RJR5"/>
<accession>A0A2M7RJR5</accession>
<comment type="caution">
    <text evidence="1">The sequence shown here is derived from an EMBL/GenBank/DDBJ whole genome shotgun (WGS) entry which is preliminary data.</text>
</comment>
<dbReference type="EMBL" id="PFMD01000028">
    <property type="protein sequence ID" value="PIY96767.1"/>
    <property type="molecule type" value="Genomic_DNA"/>
</dbReference>
<gene>
    <name evidence="1" type="ORF">COY66_02900</name>
</gene>
<protein>
    <submittedName>
        <fullName evidence="1">Uncharacterized protein</fullName>
    </submittedName>
</protein>
<evidence type="ECO:0000313" key="1">
    <source>
        <dbReference type="EMBL" id="PIY96767.1"/>
    </source>
</evidence>
<organism evidence="1 2">
    <name type="scientific">Candidatus Kerfeldbacteria bacterium CG_4_10_14_0_8_um_filter_42_10</name>
    <dbReference type="NCBI Taxonomy" id="2014248"/>
    <lineage>
        <taxon>Bacteria</taxon>
        <taxon>Candidatus Kerfeldiibacteriota</taxon>
    </lineage>
</organism>
<dbReference type="Proteomes" id="UP000230779">
    <property type="component" value="Unassembled WGS sequence"/>
</dbReference>
<proteinExistence type="predicted"/>
<reference evidence="1 2" key="1">
    <citation type="submission" date="2017-09" db="EMBL/GenBank/DDBJ databases">
        <title>Depth-based differentiation of microbial function through sediment-hosted aquifers and enrichment of novel symbionts in the deep terrestrial subsurface.</title>
        <authorList>
            <person name="Probst A.J."/>
            <person name="Ladd B."/>
            <person name="Jarett J.K."/>
            <person name="Geller-Mcgrath D.E."/>
            <person name="Sieber C.M."/>
            <person name="Emerson J.B."/>
            <person name="Anantharaman K."/>
            <person name="Thomas B.C."/>
            <person name="Malmstrom R."/>
            <person name="Stieglmeier M."/>
            <person name="Klingl A."/>
            <person name="Woyke T."/>
            <person name="Ryan C.M."/>
            <person name="Banfield J.F."/>
        </authorList>
    </citation>
    <scope>NUCLEOTIDE SEQUENCE [LARGE SCALE GENOMIC DNA]</scope>
    <source>
        <strain evidence="1">CG_4_10_14_0_8_um_filter_42_10</strain>
    </source>
</reference>
<name>A0A2M7RJR5_9BACT</name>